<dbReference type="NCBIfam" id="NF037995">
    <property type="entry name" value="TRAP_S1"/>
    <property type="match status" value="1"/>
</dbReference>
<feature type="binding site" evidence="2">
    <location>
        <position position="182"/>
    </location>
    <ligand>
        <name>substrate</name>
    </ligand>
</feature>
<organism evidence="5 6">
    <name type="scientific">Kineobactrum salinum</name>
    <dbReference type="NCBI Taxonomy" id="2708301"/>
    <lineage>
        <taxon>Bacteria</taxon>
        <taxon>Pseudomonadati</taxon>
        <taxon>Pseudomonadota</taxon>
        <taxon>Gammaproteobacteria</taxon>
        <taxon>Cellvibrionales</taxon>
        <taxon>Halieaceae</taxon>
        <taxon>Kineobactrum</taxon>
    </lineage>
</organism>
<feature type="binding site" evidence="3">
    <location>
        <position position="241"/>
    </location>
    <ligand>
        <name>Na(+)</name>
        <dbReference type="ChEBI" id="CHEBI:29101"/>
    </ligand>
</feature>
<dbReference type="GO" id="GO:0055085">
    <property type="term" value="P:transmembrane transport"/>
    <property type="evidence" value="ECO:0007669"/>
    <property type="project" value="InterPro"/>
</dbReference>
<proteinExistence type="predicted"/>
<evidence type="ECO:0000256" key="2">
    <source>
        <dbReference type="PIRSR" id="PIRSR039026-1"/>
    </source>
</evidence>
<feature type="binding site" evidence="2">
    <location>
        <position position="203"/>
    </location>
    <ligand>
        <name>substrate</name>
    </ligand>
</feature>
<accession>A0A6C0U0Z8</accession>
<dbReference type="RefSeq" id="WP_163494905.1">
    <property type="nucleotide sequence ID" value="NZ_CP048711.1"/>
</dbReference>
<keyword evidence="3" id="KW-0479">Metal-binding</keyword>
<gene>
    <name evidence="5" type="ORF">G3T16_09340</name>
</gene>
<evidence type="ECO:0000256" key="4">
    <source>
        <dbReference type="SAM" id="Phobius"/>
    </source>
</evidence>
<name>A0A6C0U0Z8_9GAMM</name>
<dbReference type="InterPro" id="IPR026289">
    <property type="entry name" value="SBP_TakP-like"/>
</dbReference>
<dbReference type="InterPro" id="IPR038404">
    <property type="entry name" value="TRAP_DctP_sf"/>
</dbReference>
<dbReference type="GO" id="GO:0046872">
    <property type="term" value="F:metal ion binding"/>
    <property type="evidence" value="ECO:0007669"/>
    <property type="project" value="UniProtKB-KW"/>
</dbReference>
<keyword evidence="1" id="KW-0732">Signal</keyword>
<dbReference type="AlphaFoldDB" id="A0A6C0U0Z8"/>
<feature type="transmembrane region" description="Helical" evidence="4">
    <location>
        <begin position="12"/>
        <end position="33"/>
    </location>
</feature>
<dbReference type="PANTHER" id="PTHR33376">
    <property type="match status" value="1"/>
</dbReference>
<dbReference type="Proteomes" id="UP000477680">
    <property type="component" value="Chromosome"/>
</dbReference>
<evidence type="ECO:0000313" key="6">
    <source>
        <dbReference type="Proteomes" id="UP000477680"/>
    </source>
</evidence>
<dbReference type="KEGG" id="kim:G3T16_09340"/>
<feature type="binding site" evidence="3">
    <location>
        <position position="240"/>
    </location>
    <ligand>
        <name>substrate</name>
    </ligand>
</feature>
<dbReference type="Gene3D" id="3.40.190.170">
    <property type="entry name" value="Bacterial extracellular solute-binding protein, family 7"/>
    <property type="match status" value="1"/>
</dbReference>
<keyword evidence="6" id="KW-1185">Reference proteome</keyword>
<evidence type="ECO:0000313" key="5">
    <source>
        <dbReference type="EMBL" id="QIB65578.1"/>
    </source>
</evidence>
<dbReference type="PIRSF" id="PIRSF039026">
    <property type="entry name" value="SiaP"/>
    <property type="match status" value="1"/>
</dbReference>
<sequence length="389" mass="42463">MDSPASETRHRYYPLIILLLLAALVTVVGLWAAERAGGIGLLAGRDGIQAGSGNQARYRWKIVTTWPKNLPGLGSGAENFARMVEEMSGGRLTARVYGAGEMVPAFEVFDAVRQGVADAGHGASYYWKGKIPSSVFFTAIPFGMTAQEINAWLHYGGGLELWREAYAPSNVIPMAGGNSGVQMAGWFREEINSLQDLQGLKMRIPGLAGDVFSAAGGTPVRIPGGEVYTSLQTGVIDAAEWVGPYNDLALGLHEAAKYYYYPGWHEPGAMLELIVNKDSFDALPPDLQAIATYAARAANQDMLDEFTARNNAALQELVEQHGVQLRQLPDDVLQALYHASEQTMRELVASDPMAAKVYASFKEFYQGVRAYHHISEQAYINVRDKVLED</sequence>
<keyword evidence="4" id="KW-0472">Membrane</keyword>
<evidence type="ECO:0000256" key="1">
    <source>
        <dbReference type="ARBA" id="ARBA00022729"/>
    </source>
</evidence>
<reference evidence="5 6" key="1">
    <citation type="submission" date="2020-02" db="EMBL/GenBank/DDBJ databases">
        <title>Genome sequencing for Kineobactrum sp. M2.</title>
        <authorList>
            <person name="Park S.-J."/>
        </authorList>
    </citation>
    <scope>NUCLEOTIDE SEQUENCE [LARGE SCALE GENOMIC DNA]</scope>
    <source>
        <strain evidence="5 6">M2</strain>
    </source>
</reference>
<dbReference type="Pfam" id="PF03480">
    <property type="entry name" value="DctP"/>
    <property type="match status" value="1"/>
</dbReference>
<dbReference type="PANTHER" id="PTHR33376:SF5">
    <property type="entry name" value="EXTRACYTOPLASMIC SOLUTE RECEPTOR PROTEIN"/>
    <property type="match status" value="1"/>
</dbReference>
<dbReference type="EMBL" id="CP048711">
    <property type="protein sequence ID" value="QIB65578.1"/>
    <property type="molecule type" value="Genomic_DNA"/>
</dbReference>
<keyword evidence="4" id="KW-1133">Transmembrane helix</keyword>
<dbReference type="InterPro" id="IPR018389">
    <property type="entry name" value="DctP_fam"/>
</dbReference>
<dbReference type="Gene3D" id="3.40.190.10">
    <property type="entry name" value="Periplasmic binding protein-like II"/>
    <property type="match status" value="1"/>
</dbReference>
<evidence type="ECO:0000256" key="3">
    <source>
        <dbReference type="PIRSR" id="PIRSR039026-2"/>
    </source>
</evidence>
<dbReference type="CDD" id="cd13604">
    <property type="entry name" value="PBP2_TRAP_ketoacid_lactate_like"/>
    <property type="match status" value="1"/>
</dbReference>
<keyword evidence="4" id="KW-0812">Transmembrane</keyword>
<dbReference type="GO" id="GO:0031317">
    <property type="term" value="C:tripartite ATP-independent periplasmic transporter complex"/>
    <property type="evidence" value="ECO:0007669"/>
    <property type="project" value="InterPro"/>
</dbReference>
<feature type="binding site" evidence="3">
    <location>
        <position position="266"/>
    </location>
    <ligand>
        <name>substrate</name>
    </ligand>
</feature>
<protein>
    <submittedName>
        <fullName evidence="5">TRAP transporter substrate-binding protein</fullName>
    </submittedName>
</protein>